<evidence type="ECO:0000259" key="2">
    <source>
        <dbReference type="Pfam" id="PF06985"/>
    </source>
</evidence>
<dbReference type="RefSeq" id="XP_009220279.1">
    <property type="nucleotide sequence ID" value="XM_009222015.1"/>
</dbReference>
<evidence type="ECO:0000256" key="1">
    <source>
        <dbReference type="SAM" id="MobiDB-lite"/>
    </source>
</evidence>
<reference evidence="3" key="3">
    <citation type="submission" date="2010-09" db="EMBL/GenBank/DDBJ databases">
        <title>Annotation of Gaeumannomyces graminis var. tritici R3-111a-1.</title>
        <authorList>
            <consortium name="The Broad Institute Genome Sequencing Platform"/>
            <person name="Ma L.-J."/>
            <person name="Dead R."/>
            <person name="Young S.K."/>
            <person name="Zeng Q."/>
            <person name="Gargeya S."/>
            <person name="Fitzgerald M."/>
            <person name="Haas B."/>
            <person name="Abouelleil A."/>
            <person name="Alvarado L."/>
            <person name="Arachchi H.M."/>
            <person name="Berlin A."/>
            <person name="Brown A."/>
            <person name="Chapman S.B."/>
            <person name="Chen Z."/>
            <person name="Dunbar C."/>
            <person name="Freedman E."/>
            <person name="Gearin G."/>
            <person name="Gellesch M."/>
            <person name="Goldberg J."/>
            <person name="Griggs A."/>
            <person name="Gujja S."/>
            <person name="Heiman D."/>
            <person name="Howarth C."/>
            <person name="Larson L."/>
            <person name="Lui A."/>
            <person name="MacDonald P.J.P."/>
            <person name="Mehta T."/>
            <person name="Montmayeur A."/>
            <person name="Murphy C."/>
            <person name="Neiman D."/>
            <person name="Pearson M."/>
            <person name="Priest M."/>
            <person name="Roberts A."/>
            <person name="Saif S."/>
            <person name="Shea T."/>
            <person name="Shenoy N."/>
            <person name="Sisk P."/>
            <person name="Stolte C."/>
            <person name="Sykes S."/>
            <person name="Yandava C."/>
            <person name="Wortman J."/>
            <person name="Nusbaum C."/>
            <person name="Birren B."/>
        </authorList>
    </citation>
    <scope>NUCLEOTIDE SEQUENCE</scope>
    <source>
        <strain evidence="3">R3-111a-1</strain>
    </source>
</reference>
<name>J3NSH1_GAET3</name>
<protein>
    <recommendedName>
        <fullName evidence="2">Heterokaryon incompatibility domain-containing protein</fullName>
    </recommendedName>
</protein>
<accession>J3NSH1</accession>
<dbReference type="Pfam" id="PF06985">
    <property type="entry name" value="HET"/>
    <property type="match status" value="1"/>
</dbReference>
<dbReference type="Proteomes" id="UP000006039">
    <property type="component" value="Unassembled WGS sequence"/>
</dbReference>
<feature type="compositionally biased region" description="Polar residues" evidence="1">
    <location>
        <begin position="241"/>
        <end position="252"/>
    </location>
</feature>
<feature type="region of interest" description="Disordered" evidence="1">
    <location>
        <begin position="232"/>
        <end position="255"/>
    </location>
</feature>
<evidence type="ECO:0000313" key="4">
    <source>
        <dbReference type="EnsemblFungi" id="EJT79134"/>
    </source>
</evidence>
<dbReference type="eggNOG" id="ENOG502SUZ5">
    <property type="taxonomic scope" value="Eukaryota"/>
</dbReference>
<dbReference type="GeneID" id="20344681"/>
<dbReference type="STRING" id="644352.J3NSH1"/>
<dbReference type="OrthoDB" id="2157530at2759"/>
<keyword evidence="5" id="KW-1185">Reference proteome</keyword>
<dbReference type="PANTHER" id="PTHR24148:SF64">
    <property type="entry name" value="HETEROKARYON INCOMPATIBILITY DOMAIN-CONTAINING PROTEIN"/>
    <property type="match status" value="1"/>
</dbReference>
<dbReference type="EMBL" id="GL385396">
    <property type="protein sequence ID" value="EJT79134.1"/>
    <property type="molecule type" value="Genomic_DNA"/>
</dbReference>
<dbReference type="AlphaFoldDB" id="J3NSH1"/>
<feature type="domain" description="Heterokaryon incompatibility" evidence="2">
    <location>
        <begin position="42"/>
        <end position="182"/>
    </location>
</feature>
<evidence type="ECO:0000313" key="3">
    <source>
        <dbReference type="EMBL" id="EJT79134.1"/>
    </source>
</evidence>
<sequence length="466" mass="50828">MIDGVLKMLGPPKGRGNEGHAAVAWIPSAHSVESTSRAAYLYHAGALTPNLNAALMCLRRENSGRSLWVDAICIDQANNEENNHQVGQMGTVYSSAGRVLFWLGPSSTETQCLLGLAEHLHGKAVQRQPAKGQSSLELWRLAWDEVSQEAGEEPTQLQHARTRELQRPLDRAWFRRVWVVQEVALAKRVDVVCGRLSGAGIGLFPSARLYGGQGAAAGSGLIGRDAGGLFARTRHHGGEKSGNSAQPSQNSQKVKHHYHLGQISAPLERYAGRWNPKELPPASIHKKAAFHLLAAGQKIVEKQHTPSSRVYHLLTRSESLLMSQCILSYIEFMLKCHVQAAPRVCHRVGISTMFTDSPLARSLDMTRADPDGHRVCISTPPFVTTSQGHHEVARPSLHVYRDDIVVDGVYCPVPCSTVLLPYTAAATDGKDAVDVLQVSEVVTHRASSRAGAWLVHAIHPVVRPQN</sequence>
<dbReference type="InterPro" id="IPR010730">
    <property type="entry name" value="HET"/>
</dbReference>
<dbReference type="HOGENOM" id="CLU_586649_0_0_1"/>
<evidence type="ECO:0000313" key="5">
    <source>
        <dbReference type="Proteomes" id="UP000006039"/>
    </source>
</evidence>
<proteinExistence type="predicted"/>
<reference evidence="3" key="2">
    <citation type="submission" date="2010-07" db="EMBL/GenBank/DDBJ databases">
        <authorList>
            <consortium name="The Broad Institute Genome Sequencing Platform"/>
            <consortium name="Broad Institute Genome Sequencing Center for Infectious Disease"/>
            <person name="Ma L.-J."/>
            <person name="Dead R."/>
            <person name="Young S."/>
            <person name="Zeng Q."/>
            <person name="Koehrsen M."/>
            <person name="Alvarado L."/>
            <person name="Berlin A."/>
            <person name="Chapman S.B."/>
            <person name="Chen Z."/>
            <person name="Freedman E."/>
            <person name="Gellesch M."/>
            <person name="Goldberg J."/>
            <person name="Griggs A."/>
            <person name="Gujja S."/>
            <person name="Heilman E.R."/>
            <person name="Heiman D."/>
            <person name="Hepburn T."/>
            <person name="Howarth C."/>
            <person name="Jen D."/>
            <person name="Larson L."/>
            <person name="Mehta T."/>
            <person name="Neiman D."/>
            <person name="Pearson M."/>
            <person name="Roberts A."/>
            <person name="Saif S."/>
            <person name="Shea T."/>
            <person name="Shenoy N."/>
            <person name="Sisk P."/>
            <person name="Stolte C."/>
            <person name="Sykes S."/>
            <person name="Walk T."/>
            <person name="White J."/>
            <person name="Yandava C."/>
            <person name="Haas B."/>
            <person name="Nusbaum C."/>
            <person name="Birren B."/>
        </authorList>
    </citation>
    <scope>NUCLEOTIDE SEQUENCE</scope>
    <source>
        <strain evidence="3">R3-111a-1</strain>
    </source>
</reference>
<reference evidence="4" key="4">
    <citation type="journal article" date="2015" name="G3 (Bethesda)">
        <title>Genome sequences of three phytopathogenic species of the Magnaporthaceae family of fungi.</title>
        <authorList>
            <person name="Okagaki L.H."/>
            <person name="Nunes C.C."/>
            <person name="Sailsbery J."/>
            <person name="Clay B."/>
            <person name="Brown D."/>
            <person name="John T."/>
            <person name="Oh Y."/>
            <person name="Young N."/>
            <person name="Fitzgerald M."/>
            <person name="Haas B.J."/>
            <person name="Zeng Q."/>
            <person name="Young S."/>
            <person name="Adiconis X."/>
            <person name="Fan L."/>
            <person name="Levin J.Z."/>
            <person name="Mitchell T.K."/>
            <person name="Okubara P.A."/>
            <person name="Farman M.L."/>
            <person name="Kohn L.M."/>
            <person name="Birren B."/>
            <person name="Ma L.-J."/>
            <person name="Dean R.A."/>
        </authorList>
    </citation>
    <scope>NUCLEOTIDE SEQUENCE</scope>
    <source>
        <strain evidence="4">R3-111a-1</strain>
    </source>
</reference>
<dbReference type="EnsemblFungi" id="EJT79134">
    <property type="protein sequence ID" value="EJT79134"/>
    <property type="gene ID" value="GGTG_04223"/>
</dbReference>
<dbReference type="VEuPathDB" id="FungiDB:GGTG_04223"/>
<gene>
    <name evidence="4" type="primary">20344681</name>
    <name evidence="3" type="ORF">GGTG_04223</name>
</gene>
<reference evidence="5" key="1">
    <citation type="submission" date="2010-07" db="EMBL/GenBank/DDBJ databases">
        <title>The genome sequence of Gaeumannomyces graminis var. tritici strain R3-111a-1.</title>
        <authorList>
            <consortium name="The Broad Institute Genome Sequencing Platform"/>
            <person name="Ma L.-J."/>
            <person name="Dead R."/>
            <person name="Young S."/>
            <person name="Zeng Q."/>
            <person name="Koehrsen M."/>
            <person name="Alvarado L."/>
            <person name="Berlin A."/>
            <person name="Chapman S.B."/>
            <person name="Chen Z."/>
            <person name="Freedman E."/>
            <person name="Gellesch M."/>
            <person name="Goldberg J."/>
            <person name="Griggs A."/>
            <person name="Gujja S."/>
            <person name="Heilman E.R."/>
            <person name="Heiman D."/>
            <person name="Hepburn T."/>
            <person name="Howarth C."/>
            <person name="Jen D."/>
            <person name="Larson L."/>
            <person name="Mehta T."/>
            <person name="Neiman D."/>
            <person name="Pearson M."/>
            <person name="Roberts A."/>
            <person name="Saif S."/>
            <person name="Shea T."/>
            <person name="Shenoy N."/>
            <person name="Sisk P."/>
            <person name="Stolte C."/>
            <person name="Sykes S."/>
            <person name="Walk T."/>
            <person name="White J."/>
            <person name="Yandava C."/>
            <person name="Haas B."/>
            <person name="Nusbaum C."/>
            <person name="Birren B."/>
        </authorList>
    </citation>
    <scope>NUCLEOTIDE SEQUENCE [LARGE SCALE GENOMIC DNA]</scope>
    <source>
        <strain evidence="5">R3-111a-1</strain>
    </source>
</reference>
<organism evidence="3">
    <name type="scientific">Gaeumannomyces tritici (strain R3-111a-1)</name>
    <name type="common">Wheat and barley take-all root rot fungus</name>
    <name type="synonym">Gaeumannomyces graminis var. tritici</name>
    <dbReference type="NCBI Taxonomy" id="644352"/>
    <lineage>
        <taxon>Eukaryota</taxon>
        <taxon>Fungi</taxon>
        <taxon>Dikarya</taxon>
        <taxon>Ascomycota</taxon>
        <taxon>Pezizomycotina</taxon>
        <taxon>Sordariomycetes</taxon>
        <taxon>Sordariomycetidae</taxon>
        <taxon>Magnaporthales</taxon>
        <taxon>Magnaporthaceae</taxon>
        <taxon>Gaeumannomyces</taxon>
    </lineage>
</organism>
<reference evidence="4" key="5">
    <citation type="submission" date="2018-04" db="UniProtKB">
        <authorList>
            <consortium name="EnsemblFungi"/>
        </authorList>
    </citation>
    <scope>IDENTIFICATION</scope>
    <source>
        <strain evidence="4">R3-111a-1</strain>
    </source>
</reference>
<dbReference type="PANTHER" id="PTHR24148">
    <property type="entry name" value="ANKYRIN REPEAT DOMAIN-CONTAINING PROTEIN 39 HOMOLOG-RELATED"/>
    <property type="match status" value="1"/>
</dbReference>
<dbReference type="InterPro" id="IPR052895">
    <property type="entry name" value="HetReg/Transcr_Mod"/>
</dbReference>